<dbReference type="SUPFAM" id="SSF46785">
    <property type="entry name" value="Winged helix' DNA-binding domain"/>
    <property type="match status" value="1"/>
</dbReference>
<sequence length="292" mass="31515">MDAKMIDYDDVRLVAAIAGAGGVRGAQARLGTHIATIYRQLRELEKRTGGALFERLGDALVPTGRAGPFLEAAEELRDRLAEVERRVAAQDDRLVGPLNVTTADTLLDIACACLKSFGKAHPGIALSLEVNNSFADLGRREADVAIRPTLTPPETLVGRRVARFSYAVFASDTSLEGWIGFDATLSALPAAQWLKANVEEDEIRLRVNSLTAAAAAAEAGWGKALLPDYLGAARRLRRLGETVEELASELWVLSHPDLKGNPRVRAFSDFSAKWLKTRLNTANPPAGGSARY</sequence>
<reference evidence="6 7" key="1">
    <citation type="submission" date="2018-07" db="EMBL/GenBank/DDBJ databases">
        <title>Diversity of Mesorhizobium strains in Brazil.</title>
        <authorList>
            <person name="Helene L.C.F."/>
            <person name="Dall'Agnol R."/>
            <person name="Delamuta J.R.M."/>
            <person name="Hungria M."/>
        </authorList>
    </citation>
    <scope>NUCLEOTIDE SEQUENCE [LARGE SCALE GENOMIC DNA]</scope>
    <source>
        <strain evidence="6 7">CNPSo 3140</strain>
    </source>
</reference>
<dbReference type="GO" id="GO:0003700">
    <property type="term" value="F:DNA-binding transcription factor activity"/>
    <property type="evidence" value="ECO:0007669"/>
    <property type="project" value="InterPro"/>
</dbReference>
<dbReference type="GO" id="GO:0006351">
    <property type="term" value="P:DNA-templated transcription"/>
    <property type="evidence" value="ECO:0007669"/>
    <property type="project" value="TreeGrafter"/>
</dbReference>
<keyword evidence="3" id="KW-0238">DNA-binding</keyword>
<dbReference type="GO" id="GO:0043565">
    <property type="term" value="F:sequence-specific DNA binding"/>
    <property type="evidence" value="ECO:0007669"/>
    <property type="project" value="TreeGrafter"/>
</dbReference>
<gene>
    <name evidence="6" type="ORF">DPM35_18895</name>
</gene>
<name>A0A330GT74_9HYPH</name>
<accession>A0A330GT74</accession>
<feature type="domain" description="HTH lysR-type" evidence="5">
    <location>
        <begin position="6"/>
        <end position="63"/>
    </location>
</feature>
<dbReference type="InterPro" id="IPR058163">
    <property type="entry name" value="LysR-type_TF_proteobact-type"/>
</dbReference>
<dbReference type="Pfam" id="PF00126">
    <property type="entry name" value="HTH_1"/>
    <property type="match status" value="1"/>
</dbReference>
<evidence type="ECO:0000313" key="7">
    <source>
        <dbReference type="Proteomes" id="UP000251956"/>
    </source>
</evidence>
<dbReference type="InterPro" id="IPR036390">
    <property type="entry name" value="WH_DNA-bd_sf"/>
</dbReference>
<evidence type="ECO:0000256" key="4">
    <source>
        <dbReference type="ARBA" id="ARBA00023163"/>
    </source>
</evidence>
<dbReference type="Gene3D" id="3.40.190.290">
    <property type="match status" value="1"/>
</dbReference>
<dbReference type="PROSITE" id="PS50931">
    <property type="entry name" value="HTH_LYSR"/>
    <property type="match status" value="1"/>
</dbReference>
<dbReference type="SUPFAM" id="SSF53850">
    <property type="entry name" value="Periplasmic binding protein-like II"/>
    <property type="match status" value="1"/>
</dbReference>
<keyword evidence="2" id="KW-0805">Transcription regulation</keyword>
<evidence type="ECO:0000313" key="6">
    <source>
        <dbReference type="EMBL" id="RAZ74989.1"/>
    </source>
</evidence>
<comment type="similarity">
    <text evidence="1">Belongs to the LysR transcriptional regulatory family.</text>
</comment>
<protein>
    <submittedName>
        <fullName evidence="6">LysR family transcriptional regulator</fullName>
    </submittedName>
</protein>
<dbReference type="Gene3D" id="1.10.10.10">
    <property type="entry name" value="Winged helix-like DNA-binding domain superfamily/Winged helix DNA-binding domain"/>
    <property type="match status" value="1"/>
</dbReference>
<dbReference type="InterPro" id="IPR005119">
    <property type="entry name" value="LysR_subst-bd"/>
</dbReference>
<dbReference type="EMBL" id="QMBQ01000005">
    <property type="protein sequence ID" value="RAZ74989.1"/>
    <property type="molecule type" value="Genomic_DNA"/>
</dbReference>
<dbReference type="CDD" id="cd21931">
    <property type="entry name" value="TD_EMAP-like"/>
    <property type="match status" value="1"/>
</dbReference>
<dbReference type="InterPro" id="IPR049813">
    <property type="entry name" value="Elp-1-like_TD"/>
</dbReference>
<keyword evidence="7" id="KW-1185">Reference proteome</keyword>
<dbReference type="InterPro" id="IPR036388">
    <property type="entry name" value="WH-like_DNA-bd_sf"/>
</dbReference>
<evidence type="ECO:0000259" key="5">
    <source>
        <dbReference type="PROSITE" id="PS50931"/>
    </source>
</evidence>
<dbReference type="InterPro" id="IPR000847">
    <property type="entry name" value="LysR_HTH_N"/>
</dbReference>
<evidence type="ECO:0000256" key="3">
    <source>
        <dbReference type="ARBA" id="ARBA00023125"/>
    </source>
</evidence>
<dbReference type="PANTHER" id="PTHR30537:SF3">
    <property type="entry name" value="TRANSCRIPTIONAL REGULATORY PROTEIN"/>
    <property type="match status" value="1"/>
</dbReference>
<dbReference type="Proteomes" id="UP000251956">
    <property type="component" value="Unassembled WGS sequence"/>
</dbReference>
<evidence type="ECO:0000256" key="1">
    <source>
        <dbReference type="ARBA" id="ARBA00009437"/>
    </source>
</evidence>
<evidence type="ECO:0000256" key="2">
    <source>
        <dbReference type="ARBA" id="ARBA00023015"/>
    </source>
</evidence>
<dbReference type="AlphaFoldDB" id="A0A330GT74"/>
<proteinExistence type="inferred from homology"/>
<organism evidence="6 7">
    <name type="scientific">Mesorhizobium atlanticum</name>
    <dbReference type="NCBI Taxonomy" id="2233532"/>
    <lineage>
        <taxon>Bacteria</taxon>
        <taxon>Pseudomonadati</taxon>
        <taxon>Pseudomonadota</taxon>
        <taxon>Alphaproteobacteria</taxon>
        <taxon>Hyphomicrobiales</taxon>
        <taxon>Phyllobacteriaceae</taxon>
        <taxon>Mesorhizobium</taxon>
    </lineage>
</organism>
<dbReference type="PANTHER" id="PTHR30537">
    <property type="entry name" value="HTH-TYPE TRANSCRIPTIONAL REGULATOR"/>
    <property type="match status" value="1"/>
</dbReference>
<dbReference type="Pfam" id="PF03466">
    <property type="entry name" value="LysR_substrate"/>
    <property type="match status" value="1"/>
</dbReference>
<comment type="caution">
    <text evidence="6">The sequence shown here is derived from an EMBL/GenBank/DDBJ whole genome shotgun (WGS) entry which is preliminary data.</text>
</comment>
<keyword evidence="4" id="KW-0804">Transcription</keyword>